<evidence type="ECO:0000313" key="1">
    <source>
        <dbReference type="EMBL" id="KDO19555.1"/>
    </source>
</evidence>
<evidence type="ECO:0000313" key="2">
    <source>
        <dbReference type="Proteomes" id="UP000030745"/>
    </source>
</evidence>
<accession>A0A067BRX5</accession>
<dbReference type="OrthoDB" id="121860at2759"/>
<gene>
    <name evidence="1" type="ORF">SPRG_15192</name>
</gene>
<dbReference type="GeneID" id="24136947"/>
<dbReference type="KEGG" id="spar:SPRG_15192"/>
<reference evidence="1 2" key="1">
    <citation type="journal article" date="2013" name="PLoS Genet.">
        <title>Distinctive expansion of potential virulence genes in the genome of the oomycete fish pathogen Saprolegnia parasitica.</title>
        <authorList>
            <person name="Jiang R.H."/>
            <person name="de Bruijn I."/>
            <person name="Haas B.J."/>
            <person name="Belmonte R."/>
            <person name="Lobach L."/>
            <person name="Christie J."/>
            <person name="van den Ackerveken G."/>
            <person name="Bottin A."/>
            <person name="Bulone V."/>
            <person name="Diaz-Moreno S.M."/>
            <person name="Dumas B."/>
            <person name="Fan L."/>
            <person name="Gaulin E."/>
            <person name="Govers F."/>
            <person name="Grenville-Briggs L.J."/>
            <person name="Horner N.R."/>
            <person name="Levin J.Z."/>
            <person name="Mammella M."/>
            <person name="Meijer H.J."/>
            <person name="Morris P."/>
            <person name="Nusbaum C."/>
            <person name="Oome S."/>
            <person name="Phillips A.J."/>
            <person name="van Rooyen D."/>
            <person name="Rzeszutek E."/>
            <person name="Saraiva M."/>
            <person name="Secombes C.J."/>
            <person name="Seidl M.F."/>
            <person name="Snel B."/>
            <person name="Stassen J.H."/>
            <person name="Sykes S."/>
            <person name="Tripathy S."/>
            <person name="van den Berg H."/>
            <person name="Vega-Arreguin J.C."/>
            <person name="Wawra S."/>
            <person name="Young S.K."/>
            <person name="Zeng Q."/>
            <person name="Dieguez-Uribeondo J."/>
            <person name="Russ C."/>
            <person name="Tyler B.M."/>
            <person name="van West P."/>
        </authorList>
    </citation>
    <scope>NUCLEOTIDE SEQUENCE [LARGE SCALE GENOMIC DNA]</scope>
    <source>
        <strain evidence="1 2">CBS 223.65</strain>
    </source>
</reference>
<dbReference type="Proteomes" id="UP000030745">
    <property type="component" value="Unassembled WGS sequence"/>
</dbReference>
<dbReference type="STRING" id="695850.A0A067BRX5"/>
<organism evidence="1 2">
    <name type="scientific">Saprolegnia parasitica (strain CBS 223.65)</name>
    <dbReference type="NCBI Taxonomy" id="695850"/>
    <lineage>
        <taxon>Eukaryota</taxon>
        <taxon>Sar</taxon>
        <taxon>Stramenopiles</taxon>
        <taxon>Oomycota</taxon>
        <taxon>Saprolegniomycetes</taxon>
        <taxon>Saprolegniales</taxon>
        <taxon>Saprolegniaceae</taxon>
        <taxon>Saprolegnia</taxon>
    </lineage>
</organism>
<keyword evidence="2" id="KW-1185">Reference proteome</keyword>
<dbReference type="RefSeq" id="XP_012209741.1">
    <property type="nucleotide sequence ID" value="XM_012354351.1"/>
</dbReference>
<proteinExistence type="predicted"/>
<dbReference type="AlphaFoldDB" id="A0A067BRX5"/>
<dbReference type="VEuPathDB" id="FungiDB:SPRG_15192"/>
<protein>
    <submittedName>
        <fullName evidence="1">Uncharacterized protein</fullName>
    </submittedName>
</protein>
<sequence>MADDVVACSYRLCAVCGQLFHDSYIRSNKPDGSKVLKCFPHCCPEHSRRRSCGTHLELLVHSDSADICVFARFEASLFTATLALGDSVPFLAGNVRTKEHTRGEWIACHRDASETPTMPVVCIINRNALEAEWAYGWTGSARVVDRQSTHHLVTYVFRCSLETPRLVVIGVARSPPFTITSARRASAAASVAWDDLEASNALSPSSGLTAFDFAPCSCGTHDLFSATYYR</sequence>
<name>A0A067BRX5_SAPPC</name>
<dbReference type="EMBL" id="KK583345">
    <property type="protein sequence ID" value="KDO19555.1"/>
    <property type="molecule type" value="Genomic_DNA"/>
</dbReference>